<dbReference type="InterPro" id="IPR000772">
    <property type="entry name" value="Ricin_B_lectin"/>
</dbReference>
<dbReference type="Gene3D" id="2.80.10.50">
    <property type="match status" value="1"/>
</dbReference>
<proteinExistence type="predicted"/>
<gene>
    <name evidence="2" type="ORF">EV420DRAFT_557752</name>
</gene>
<evidence type="ECO:0000313" key="3">
    <source>
        <dbReference type="Proteomes" id="UP001175211"/>
    </source>
</evidence>
<sequence>MHDLQPGIYTIQLADTNLERCKAYTVELSGQDSKTVIGYPCHEGRNQQWEFATLGAEYSIRNVSNGSYLSIDFKNGLQELRPQVVALSYPVIWYVKLYEADDGVYRILSNSEYGFSMDIQADGLAPVFISKQQASADISQLWTLRRLRECECEHAPLSPSTVQLATHMSSINVTMTPTVKTVRGSIVFNTGDAFTAVFNIDGKQYIFVTTIGDSAYGPLFYSFTMVSLTYEHIGDLTGYYTFSATVDSNLSISATRGGHGWKIHGSLASAVAPATNMQKVQGTWFSA</sequence>
<dbReference type="Proteomes" id="UP001175211">
    <property type="component" value="Unassembled WGS sequence"/>
</dbReference>
<keyword evidence="3" id="KW-1185">Reference proteome</keyword>
<dbReference type="SUPFAM" id="SSF50370">
    <property type="entry name" value="Ricin B-like lectins"/>
    <property type="match status" value="1"/>
</dbReference>
<reference evidence="2" key="1">
    <citation type="submission" date="2023-06" db="EMBL/GenBank/DDBJ databases">
        <authorList>
            <consortium name="Lawrence Berkeley National Laboratory"/>
            <person name="Ahrendt S."/>
            <person name="Sahu N."/>
            <person name="Indic B."/>
            <person name="Wong-Bajracharya J."/>
            <person name="Merenyi Z."/>
            <person name="Ke H.-M."/>
            <person name="Monk M."/>
            <person name="Kocsube S."/>
            <person name="Drula E."/>
            <person name="Lipzen A."/>
            <person name="Balint B."/>
            <person name="Henrissat B."/>
            <person name="Andreopoulos B."/>
            <person name="Martin F.M."/>
            <person name="Harder C.B."/>
            <person name="Rigling D."/>
            <person name="Ford K.L."/>
            <person name="Foster G.D."/>
            <person name="Pangilinan J."/>
            <person name="Papanicolaou A."/>
            <person name="Barry K."/>
            <person name="LaButti K."/>
            <person name="Viragh M."/>
            <person name="Koriabine M."/>
            <person name="Yan M."/>
            <person name="Riley R."/>
            <person name="Champramary S."/>
            <person name="Plett K.L."/>
            <person name="Tsai I.J."/>
            <person name="Slot J."/>
            <person name="Sipos G."/>
            <person name="Plett J."/>
            <person name="Nagy L.G."/>
            <person name="Grigoriev I.V."/>
        </authorList>
    </citation>
    <scope>NUCLEOTIDE SEQUENCE</scope>
    <source>
        <strain evidence="2">CCBAS 213</strain>
    </source>
</reference>
<dbReference type="Pfam" id="PF14200">
    <property type="entry name" value="RicinB_lectin_2"/>
    <property type="match status" value="1"/>
</dbReference>
<dbReference type="EMBL" id="JAUEPS010000024">
    <property type="protein sequence ID" value="KAK0455729.1"/>
    <property type="molecule type" value="Genomic_DNA"/>
</dbReference>
<name>A0AA39K6Z6_ARMTA</name>
<comment type="caution">
    <text evidence="2">The sequence shown here is derived from an EMBL/GenBank/DDBJ whole genome shotgun (WGS) entry which is preliminary data.</text>
</comment>
<organism evidence="2 3">
    <name type="scientific">Armillaria tabescens</name>
    <name type="common">Ringless honey mushroom</name>
    <name type="synonym">Agaricus tabescens</name>
    <dbReference type="NCBI Taxonomy" id="1929756"/>
    <lineage>
        <taxon>Eukaryota</taxon>
        <taxon>Fungi</taxon>
        <taxon>Dikarya</taxon>
        <taxon>Basidiomycota</taxon>
        <taxon>Agaricomycotina</taxon>
        <taxon>Agaricomycetes</taxon>
        <taxon>Agaricomycetidae</taxon>
        <taxon>Agaricales</taxon>
        <taxon>Marasmiineae</taxon>
        <taxon>Physalacriaceae</taxon>
        <taxon>Desarmillaria</taxon>
    </lineage>
</organism>
<evidence type="ECO:0000259" key="1">
    <source>
        <dbReference type="Pfam" id="PF14200"/>
    </source>
</evidence>
<accession>A0AA39K6Z6</accession>
<dbReference type="AlphaFoldDB" id="A0AA39K6Z6"/>
<protein>
    <recommendedName>
        <fullName evidence="1">Ricin B lectin domain-containing protein</fullName>
    </recommendedName>
</protein>
<dbReference type="RefSeq" id="XP_060329239.1">
    <property type="nucleotide sequence ID" value="XM_060482575.1"/>
</dbReference>
<evidence type="ECO:0000313" key="2">
    <source>
        <dbReference type="EMBL" id="KAK0455729.1"/>
    </source>
</evidence>
<feature type="domain" description="Ricin B lectin" evidence="1">
    <location>
        <begin position="45"/>
        <end position="120"/>
    </location>
</feature>
<dbReference type="GeneID" id="85366123"/>
<dbReference type="InterPro" id="IPR035992">
    <property type="entry name" value="Ricin_B-like_lectins"/>
</dbReference>